<sequence length="319" mass="34404">MLSVNILRVLSCLLLLFQVVQTAIIPIRQYDSEEQDDATNDDTNSQGSKPSHALMAPSASAITTTPLQSGGNLAGGTEIIIPYYAYPADGAWTPVEQLAANNPNVKFTIIINPSSGPGGDRLPDANWRKAIPKLRAHPNIAVIGYVATGYGGRALSAVERDITTYANWPTLSGDASFAVQGIFLDEAAAELDDKKVTFYKQLTTKVKKNKGFGPHNNVVMNPGTIPDNAYLEIPDLTVIFESPHREFQEAMAGHEFDRVKNIDKARLSSMVTSVPTGTDLAGLVGQLREITGHIYLSNSASYLEYPQALDEAARIIGSS</sequence>
<protein>
    <submittedName>
        <fullName evidence="1">Spherulation-specific family 4-domain-containing protein</fullName>
    </submittedName>
</protein>
<keyword evidence="2" id="KW-1185">Reference proteome</keyword>
<name>A0A5N7D3H9_9EURO</name>
<gene>
    <name evidence="1" type="ORF">BDV37DRAFT_286744</name>
</gene>
<dbReference type="OrthoDB" id="5342184at2759"/>
<dbReference type="RefSeq" id="XP_031937697.1">
    <property type="nucleotide sequence ID" value="XM_032087979.1"/>
</dbReference>
<dbReference type="AlphaFoldDB" id="A0A5N7D3H9"/>
<reference evidence="1 2" key="1">
    <citation type="submission" date="2019-04" db="EMBL/GenBank/DDBJ databases">
        <authorList>
            <consortium name="DOE Joint Genome Institute"/>
            <person name="Mondo S."/>
            <person name="Kjaerbolling I."/>
            <person name="Vesth T."/>
            <person name="Frisvad J.C."/>
            <person name="Nybo J.L."/>
            <person name="Theobald S."/>
            <person name="Kildgaard S."/>
            <person name="Isbrandt T."/>
            <person name="Kuo A."/>
            <person name="Sato A."/>
            <person name="Lyhne E.K."/>
            <person name="Kogle M.E."/>
            <person name="Wiebenga A."/>
            <person name="Kun R.S."/>
            <person name="Lubbers R.J."/>
            <person name="Makela M.R."/>
            <person name="Barry K."/>
            <person name="Chovatia M."/>
            <person name="Clum A."/>
            <person name="Daum C."/>
            <person name="Haridas S."/>
            <person name="He G."/>
            <person name="LaButti K."/>
            <person name="Lipzen A."/>
            <person name="Riley R."/>
            <person name="Salamov A."/>
            <person name="Simmons B.A."/>
            <person name="Magnuson J.K."/>
            <person name="Henrissat B."/>
            <person name="Mortensen U.H."/>
            <person name="Larsen T.O."/>
            <person name="Devries R.P."/>
            <person name="Grigoriev I.V."/>
            <person name="Machida M."/>
            <person name="Baker S.E."/>
            <person name="Andersen M.R."/>
            <person name="Cantor M.N."/>
            <person name="Hua S.X."/>
        </authorList>
    </citation>
    <scope>NUCLEOTIDE SEQUENCE [LARGE SCALE GENOMIC DNA]</scope>
    <source>
        <strain evidence="1 2">CBS 119388</strain>
    </source>
</reference>
<dbReference type="PANTHER" id="PTHR35040:SF7">
    <property type="entry name" value="FIBRONECTIN TYPE-III DOMAIN-CONTAINING PROTEIN-RELATED"/>
    <property type="match status" value="1"/>
</dbReference>
<dbReference type="GeneID" id="43672670"/>
<dbReference type="Pfam" id="PF12138">
    <property type="entry name" value="Spherulin4"/>
    <property type="match status" value="1"/>
</dbReference>
<organism evidence="1 2">
    <name type="scientific">Aspergillus pseudonomiae</name>
    <dbReference type="NCBI Taxonomy" id="1506151"/>
    <lineage>
        <taxon>Eukaryota</taxon>
        <taxon>Fungi</taxon>
        <taxon>Dikarya</taxon>
        <taxon>Ascomycota</taxon>
        <taxon>Pezizomycotina</taxon>
        <taxon>Eurotiomycetes</taxon>
        <taxon>Eurotiomycetidae</taxon>
        <taxon>Eurotiales</taxon>
        <taxon>Aspergillaceae</taxon>
        <taxon>Aspergillus</taxon>
        <taxon>Aspergillus subgen. Circumdati</taxon>
    </lineage>
</organism>
<dbReference type="PANTHER" id="PTHR35040">
    <property type="match status" value="1"/>
</dbReference>
<dbReference type="InterPro" id="IPR021986">
    <property type="entry name" value="Spherulin4"/>
</dbReference>
<dbReference type="Proteomes" id="UP000325579">
    <property type="component" value="Unassembled WGS sequence"/>
</dbReference>
<accession>A0A5N7D3H9</accession>
<evidence type="ECO:0000313" key="2">
    <source>
        <dbReference type="Proteomes" id="UP000325579"/>
    </source>
</evidence>
<proteinExistence type="predicted"/>
<accession>A0A5N6I4C2</accession>
<dbReference type="EMBL" id="ML736817">
    <property type="protein sequence ID" value="KAE8400378.1"/>
    <property type="molecule type" value="Genomic_DNA"/>
</dbReference>
<evidence type="ECO:0000313" key="1">
    <source>
        <dbReference type="EMBL" id="KAE8400378.1"/>
    </source>
</evidence>